<organism evidence="2 3">
    <name type="scientific">Synechococcus phage ACG-2014j</name>
    <dbReference type="NCBI Taxonomy" id="1493514"/>
    <lineage>
        <taxon>Viruses</taxon>
        <taxon>Duplodnaviria</taxon>
        <taxon>Heunggongvirae</taxon>
        <taxon>Uroviricota</taxon>
        <taxon>Caudoviricetes</taxon>
        <taxon>Pantevenvirales</taxon>
        <taxon>Kyanoviridae</taxon>
        <taxon>Potamoivirus</taxon>
        <taxon>Potamoivirus tusconj</taxon>
    </lineage>
</organism>
<dbReference type="GO" id="GO:0016787">
    <property type="term" value="F:hydrolase activity"/>
    <property type="evidence" value="ECO:0007669"/>
    <property type="project" value="InterPro"/>
</dbReference>
<name>A0A0E3FBB6_9CAUD</name>
<gene>
    <name evidence="2" type="ORF">Syn7803US103_176</name>
</gene>
<dbReference type="KEGG" id="vg:24171354"/>
<sequence>MAPLPTIIATSSDATTGKTILILETILALTPADYDHLARAVQVEAATGTKDEYCVAVSILNRVKSPVFPNNVADVVYAPGQYEGFLYRRPAAKSSVVARLKNTDNLLEAYSIIGDRTSFKGQRMLPYRVVAEDPMCDRRGNFYHYHWQS</sequence>
<accession>A0A0E3FBB6</accession>
<dbReference type="InterPro" id="IPR042047">
    <property type="entry name" value="SleB_dom1"/>
</dbReference>
<dbReference type="InterPro" id="IPR011105">
    <property type="entry name" value="Cell_wall_hydrolase_SleB"/>
</dbReference>
<dbReference type="RefSeq" id="YP_009134158.1">
    <property type="nucleotide sequence ID" value="NC_026926.1"/>
</dbReference>
<evidence type="ECO:0000259" key="1">
    <source>
        <dbReference type="Pfam" id="PF07486"/>
    </source>
</evidence>
<dbReference type="Pfam" id="PF07486">
    <property type="entry name" value="Hydrolase_2"/>
    <property type="match status" value="1"/>
</dbReference>
<proteinExistence type="predicted"/>
<feature type="domain" description="Cell wall hydrolase SleB" evidence="1">
    <location>
        <begin position="50"/>
        <end position="89"/>
    </location>
</feature>
<dbReference type="EMBL" id="KJ019069">
    <property type="protein sequence ID" value="AIX24071.1"/>
    <property type="molecule type" value="Genomic_DNA"/>
</dbReference>
<evidence type="ECO:0000313" key="2">
    <source>
        <dbReference type="EMBL" id="AIX24071.1"/>
    </source>
</evidence>
<evidence type="ECO:0000313" key="3">
    <source>
        <dbReference type="Proteomes" id="UP000033008"/>
    </source>
</evidence>
<dbReference type="GeneID" id="24171354"/>
<reference evidence="2 3" key="1">
    <citation type="submission" date="2013-12" db="EMBL/GenBank/DDBJ databases">
        <title>Ecological redundancy of diverse viral populations within a natural community.</title>
        <authorList>
            <person name="Gregory A.C."/>
            <person name="LaButti K."/>
            <person name="Copeland A."/>
            <person name="Woyke T."/>
            <person name="Sullivan M.B."/>
        </authorList>
    </citation>
    <scope>NUCLEOTIDE SEQUENCE [LARGE SCALE GENOMIC DNA]</scope>
    <source>
        <strain evidence="2">Syn7803US103</strain>
    </source>
</reference>
<dbReference type="Gene3D" id="1.10.10.2520">
    <property type="entry name" value="Cell wall hydrolase SleB, domain 1"/>
    <property type="match status" value="1"/>
</dbReference>
<dbReference type="OrthoDB" id="19769at10239"/>
<dbReference type="Proteomes" id="UP000033008">
    <property type="component" value="Segment"/>
</dbReference>
<protein>
    <submittedName>
        <fullName evidence="2">2OG-Fe(II) oxygenase family like protein</fullName>
    </submittedName>
</protein>